<evidence type="ECO:0000259" key="7">
    <source>
        <dbReference type="Pfam" id="PF07992"/>
    </source>
</evidence>
<keyword evidence="6" id="KW-0472">Membrane</keyword>
<evidence type="ECO:0000256" key="4">
    <source>
        <dbReference type="ARBA" id="ARBA00022827"/>
    </source>
</evidence>
<dbReference type="GO" id="GO:0003955">
    <property type="term" value="F:NAD(P)H dehydrogenase (quinone) activity"/>
    <property type="evidence" value="ECO:0007669"/>
    <property type="project" value="TreeGrafter"/>
</dbReference>
<organism evidence="8 9">
    <name type="scientific">Achromobacter pulmonis</name>
    <dbReference type="NCBI Taxonomy" id="1389932"/>
    <lineage>
        <taxon>Bacteria</taxon>
        <taxon>Pseudomonadati</taxon>
        <taxon>Pseudomonadota</taxon>
        <taxon>Betaproteobacteria</taxon>
        <taxon>Burkholderiales</taxon>
        <taxon>Alcaligenaceae</taxon>
        <taxon>Achromobacter</taxon>
    </lineage>
</organism>
<dbReference type="Pfam" id="PF07992">
    <property type="entry name" value="Pyr_redox_2"/>
    <property type="match status" value="1"/>
</dbReference>
<proteinExistence type="inferred from homology"/>
<comment type="similarity">
    <text evidence="2">Belongs to the NADH dehydrogenase family.</text>
</comment>
<dbReference type="AlphaFoldDB" id="A0A2N8K9I6"/>
<keyword evidence="3" id="KW-0285">Flavoprotein</keyword>
<name>A0A2N8K9I6_9BURK</name>
<protein>
    <submittedName>
        <fullName evidence="8">FAD-dependent oxidoreductase</fullName>
    </submittedName>
</protein>
<evidence type="ECO:0000313" key="8">
    <source>
        <dbReference type="EMBL" id="PND30105.1"/>
    </source>
</evidence>
<dbReference type="SUPFAM" id="SSF51905">
    <property type="entry name" value="FAD/NAD(P)-binding domain"/>
    <property type="match status" value="1"/>
</dbReference>
<evidence type="ECO:0000256" key="5">
    <source>
        <dbReference type="ARBA" id="ARBA00023002"/>
    </source>
</evidence>
<dbReference type="Proteomes" id="UP000235994">
    <property type="component" value="Unassembled WGS sequence"/>
</dbReference>
<keyword evidence="6" id="KW-1133">Transmembrane helix</keyword>
<keyword evidence="5" id="KW-0560">Oxidoreductase</keyword>
<reference evidence="8 9" key="1">
    <citation type="submission" date="2018-01" db="EMBL/GenBank/DDBJ databases">
        <title>The draft genome of an aniline degradation strain ANB-1.</title>
        <authorList>
            <person name="Zhang L."/>
            <person name="Jiang J."/>
        </authorList>
    </citation>
    <scope>NUCLEOTIDE SEQUENCE [LARGE SCALE GENOMIC DNA]</scope>
    <source>
        <strain evidence="8 9">ANB-1</strain>
    </source>
</reference>
<dbReference type="PANTHER" id="PTHR42913:SF3">
    <property type="entry name" value="64 KDA MITOCHONDRIAL NADH DEHYDROGENASE (EUROFUNG)"/>
    <property type="match status" value="1"/>
</dbReference>
<evidence type="ECO:0000313" key="9">
    <source>
        <dbReference type="Proteomes" id="UP000235994"/>
    </source>
</evidence>
<dbReference type="InterPro" id="IPR036188">
    <property type="entry name" value="FAD/NAD-bd_sf"/>
</dbReference>
<dbReference type="InterPro" id="IPR023753">
    <property type="entry name" value="FAD/NAD-binding_dom"/>
</dbReference>
<keyword evidence="6" id="KW-0812">Transmembrane</keyword>
<comment type="cofactor">
    <cofactor evidence="1">
        <name>FAD</name>
        <dbReference type="ChEBI" id="CHEBI:57692"/>
    </cofactor>
</comment>
<keyword evidence="9" id="KW-1185">Reference proteome</keyword>
<evidence type="ECO:0000256" key="1">
    <source>
        <dbReference type="ARBA" id="ARBA00001974"/>
    </source>
</evidence>
<accession>A0A2N8K9I6</accession>
<comment type="caution">
    <text evidence="8">The sequence shown here is derived from an EMBL/GenBank/DDBJ whole genome shotgun (WGS) entry which is preliminary data.</text>
</comment>
<dbReference type="PRINTS" id="PR00368">
    <property type="entry name" value="FADPNR"/>
</dbReference>
<keyword evidence="4" id="KW-0274">FAD</keyword>
<sequence>MLARNFSRRVFLRLPTYSASEKLNWLIGFTRIGLFSITYILTGSLDLFRGSLIVEERAIACDVLVLALGSRANDFGTLGVAQHCHFIDSQIQAEAFNATLRAKVTRAVVQDEALRVAIVGGGATGVELAAELSHLLEIASNYGDPAVRGRLELTLLESGSRLLSAFPPAISASTEELLRKIGFQVQTGKRVTAAASEGLTCDDGSAVPADLMVWAAGVKAPDFLTGIDGLETNRSHQVIVRPTLQAIEEDRIFALGDCASLQLPESDRPLPPTAQVATQQAMHLARHLPRWLKGERLPDFGFRDYGSLVSLGDYNAFGTLGRYGLFRGGFIQGRFAQFSHAMLYRRHQQALHGLPKATMLWLAERINGIVQPRIRMS</sequence>
<evidence type="ECO:0000256" key="3">
    <source>
        <dbReference type="ARBA" id="ARBA00022630"/>
    </source>
</evidence>
<dbReference type="PANTHER" id="PTHR42913">
    <property type="entry name" value="APOPTOSIS-INDUCING FACTOR 1"/>
    <property type="match status" value="1"/>
</dbReference>
<feature type="domain" description="FAD/NAD(P)-binding" evidence="7">
    <location>
        <begin position="54"/>
        <end position="281"/>
    </location>
</feature>
<dbReference type="GO" id="GO:0019646">
    <property type="term" value="P:aerobic electron transport chain"/>
    <property type="evidence" value="ECO:0007669"/>
    <property type="project" value="TreeGrafter"/>
</dbReference>
<dbReference type="InterPro" id="IPR051169">
    <property type="entry name" value="NADH-Q_oxidoreductase"/>
</dbReference>
<dbReference type="EMBL" id="POQS01000012">
    <property type="protein sequence ID" value="PND30105.1"/>
    <property type="molecule type" value="Genomic_DNA"/>
</dbReference>
<feature type="transmembrane region" description="Helical" evidence="6">
    <location>
        <begin position="23"/>
        <end position="41"/>
    </location>
</feature>
<evidence type="ECO:0000256" key="6">
    <source>
        <dbReference type="SAM" id="Phobius"/>
    </source>
</evidence>
<gene>
    <name evidence="8" type="ORF">C1I89_31360</name>
</gene>
<evidence type="ECO:0000256" key="2">
    <source>
        <dbReference type="ARBA" id="ARBA00005272"/>
    </source>
</evidence>
<dbReference type="Gene3D" id="3.50.50.100">
    <property type="match status" value="1"/>
</dbReference>